<evidence type="ECO:0000313" key="1">
    <source>
        <dbReference type="EMBL" id="MBO2446111.1"/>
    </source>
</evidence>
<dbReference type="RefSeq" id="WP_208253677.1">
    <property type="nucleotide sequence ID" value="NZ_JAGEOJ010000001.1"/>
</dbReference>
<proteinExistence type="predicted"/>
<name>A0A939P638_9ACTN</name>
<gene>
    <name evidence="1" type="ORF">J4573_03350</name>
</gene>
<dbReference type="EMBL" id="JAGEOJ010000001">
    <property type="protein sequence ID" value="MBO2446111.1"/>
    <property type="molecule type" value="Genomic_DNA"/>
</dbReference>
<evidence type="ECO:0000313" key="2">
    <source>
        <dbReference type="Proteomes" id="UP000669179"/>
    </source>
</evidence>
<comment type="caution">
    <text evidence="1">The sequence shown here is derived from an EMBL/GenBank/DDBJ whole genome shotgun (WGS) entry which is preliminary data.</text>
</comment>
<organism evidence="1 2">
    <name type="scientific">Actinomadura barringtoniae</name>
    <dbReference type="NCBI Taxonomy" id="1427535"/>
    <lineage>
        <taxon>Bacteria</taxon>
        <taxon>Bacillati</taxon>
        <taxon>Actinomycetota</taxon>
        <taxon>Actinomycetes</taxon>
        <taxon>Streptosporangiales</taxon>
        <taxon>Thermomonosporaceae</taxon>
        <taxon>Actinomadura</taxon>
    </lineage>
</organism>
<accession>A0A939P638</accession>
<dbReference type="Proteomes" id="UP000669179">
    <property type="component" value="Unassembled WGS sequence"/>
</dbReference>
<sequence>MRFDQGGLEILGADECRTLLGSAPLGRVVFTDQALPAVQPVNFALLDGDVIIRTSVDSKLSAAAEGAIVAFEVDDFDAAAHTGWSVVAVGEARVVRDPGERAELDALPLRSWAPGERDQFIRIRLEMLRGRRIPGGSPTPERTPG</sequence>
<protein>
    <submittedName>
        <fullName evidence="1">Pyridoxamine 5'-phosphate oxidase family protein</fullName>
    </submittedName>
</protein>
<dbReference type="SUPFAM" id="SSF50475">
    <property type="entry name" value="FMN-binding split barrel"/>
    <property type="match status" value="1"/>
</dbReference>
<dbReference type="InterPro" id="IPR024747">
    <property type="entry name" value="Pyridox_Oxase-rel"/>
</dbReference>
<keyword evidence="2" id="KW-1185">Reference proteome</keyword>
<dbReference type="Gene3D" id="2.30.110.10">
    <property type="entry name" value="Electron Transport, Fmn-binding Protein, Chain A"/>
    <property type="match status" value="1"/>
</dbReference>
<reference evidence="1" key="1">
    <citation type="submission" date="2021-03" db="EMBL/GenBank/DDBJ databases">
        <authorList>
            <person name="Kanchanasin P."/>
            <person name="Saeng-In P."/>
            <person name="Phongsopitanun W."/>
            <person name="Yuki M."/>
            <person name="Kudo T."/>
            <person name="Ohkuma M."/>
            <person name="Tanasupawat S."/>
        </authorList>
    </citation>
    <scope>NUCLEOTIDE SEQUENCE</scope>
    <source>
        <strain evidence="1">GKU 128</strain>
    </source>
</reference>
<dbReference type="AlphaFoldDB" id="A0A939P638"/>
<dbReference type="Pfam" id="PF12900">
    <property type="entry name" value="Pyridox_ox_2"/>
    <property type="match status" value="1"/>
</dbReference>
<dbReference type="InterPro" id="IPR012349">
    <property type="entry name" value="Split_barrel_FMN-bd"/>
</dbReference>